<gene>
    <name evidence="1" type="ORF">HXN55_00320</name>
</gene>
<sequence length="47" mass="5434">MVACARFGKGVPHFRQRIGITTAVQQNLQCRVKTLLTHYPRYYPQDA</sequence>
<accession>A0A9D6A8X1</accession>
<reference evidence="1" key="1">
    <citation type="submission" date="2020-04" db="EMBL/GenBank/DDBJ databases">
        <title>Deep metagenomics examines the oral microbiome during advanced dental caries in children, revealing novel taxa and co-occurrences with host molecules.</title>
        <authorList>
            <person name="Baker J.L."/>
            <person name="Morton J.T."/>
            <person name="Dinis M."/>
            <person name="Alvarez R."/>
            <person name="Tran N.C."/>
            <person name="Knight R."/>
            <person name="Edlund A."/>
        </authorList>
    </citation>
    <scope>NUCLEOTIDE SEQUENCE</scope>
    <source>
        <strain evidence="1">JCVI_32_bin.50</strain>
    </source>
</reference>
<dbReference type="Proteomes" id="UP000787419">
    <property type="component" value="Unassembled WGS sequence"/>
</dbReference>
<dbReference type="EMBL" id="JABZTM010000002">
    <property type="protein sequence ID" value="MBF1445821.1"/>
    <property type="molecule type" value="Genomic_DNA"/>
</dbReference>
<proteinExistence type="predicted"/>
<name>A0A9D6A8X1_9BACT</name>
<organism evidence="1 2">
    <name type="scientific">Prevotella nigrescens</name>
    <dbReference type="NCBI Taxonomy" id="28133"/>
    <lineage>
        <taxon>Bacteria</taxon>
        <taxon>Pseudomonadati</taxon>
        <taxon>Bacteroidota</taxon>
        <taxon>Bacteroidia</taxon>
        <taxon>Bacteroidales</taxon>
        <taxon>Prevotellaceae</taxon>
        <taxon>Prevotella</taxon>
    </lineage>
</organism>
<evidence type="ECO:0000313" key="2">
    <source>
        <dbReference type="Proteomes" id="UP000787419"/>
    </source>
</evidence>
<dbReference type="AlphaFoldDB" id="A0A9D6A8X1"/>
<protein>
    <submittedName>
        <fullName evidence="1">Uncharacterized protein</fullName>
    </submittedName>
</protein>
<comment type="caution">
    <text evidence="1">The sequence shown here is derived from an EMBL/GenBank/DDBJ whole genome shotgun (WGS) entry which is preliminary data.</text>
</comment>
<evidence type="ECO:0000313" key="1">
    <source>
        <dbReference type="EMBL" id="MBF1445821.1"/>
    </source>
</evidence>